<evidence type="ECO:0000256" key="8">
    <source>
        <dbReference type="ARBA" id="ARBA00022989"/>
    </source>
</evidence>
<dbReference type="GO" id="GO:0017004">
    <property type="term" value="P:cytochrome complex assembly"/>
    <property type="evidence" value="ECO:0007669"/>
    <property type="project" value="UniProtKB-KW"/>
</dbReference>
<keyword evidence="6 10" id="KW-0812">Transmembrane</keyword>
<organism evidence="12 13">
    <name type="scientific">Coccomyxa viridis</name>
    <dbReference type="NCBI Taxonomy" id="1274662"/>
    <lineage>
        <taxon>Eukaryota</taxon>
        <taxon>Viridiplantae</taxon>
        <taxon>Chlorophyta</taxon>
        <taxon>core chlorophytes</taxon>
        <taxon>Trebouxiophyceae</taxon>
        <taxon>Trebouxiophyceae incertae sedis</taxon>
        <taxon>Coccomyxaceae</taxon>
        <taxon>Coccomyxa</taxon>
    </lineage>
</organism>
<feature type="transmembrane region" description="Helical" evidence="10">
    <location>
        <begin position="115"/>
        <end position="140"/>
    </location>
</feature>
<comment type="subcellular location">
    <subcellularLocation>
        <location evidence="1">Membrane</location>
        <topology evidence="1">Multi-pass membrane protein</topology>
    </subcellularLocation>
    <subcellularLocation>
        <location evidence="2">Plastid</location>
        <location evidence="2">Chloroplast</location>
    </subcellularLocation>
</comment>
<evidence type="ECO:0000256" key="1">
    <source>
        <dbReference type="ARBA" id="ARBA00004141"/>
    </source>
</evidence>
<comment type="caution">
    <text evidence="12">The sequence shown here is derived from an EMBL/GenBank/DDBJ whole genome shotgun (WGS) entry which is preliminary data.</text>
</comment>
<evidence type="ECO:0000256" key="4">
    <source>
        <dbReference type="ARBA" id="ARBA00022528"/>
    </source>
</evidence>
<dbReference type="Pfam" id="PF02683">
    <property type="entry name" value="DsbD_TM"/>
    <property type="match status" value="1"/>
</dbReference>
<dbReference type="PANTHER" id="PTHR31272">
    <property type="entry name" value="CYTOCHROME C-TYPE BIOGENESIS PROTEIN HI_1454-RELATED"/>
    <property type="match status" value="1"/>
</dbReference>
<name>A0AAV1HUM4_9CHLO</name>
<reference evidence="12 13" key="1">
    <citation type="submission" date="2023-10" db="EMBL/GenBank/DDBJ databases">
        <authorList>
            <person name="Maclean D."/>
            <person name="Macfadyen A."/>
        </authorList>
    </citation>
    <scope>NUCLEOTIDE SEQUENCE [LARGE SCALE GENOMIC DNA]</scope>
</reference>
<dbReference type="GO" id="GO:0016020">
    <property type="term" value="C:membrane"/>
    <property type="evidence" value="ECO:0007669"/>
    <property type="project" value="UniProtKB-SubCell"/>
</dbReference>
<keyword evidence="8 10" id="KW-1133">Transmembrane helix</keyword>
<protein>
    <recommendedName>
        <fullName evidence="11">Cytochrome C biogenesis protein transmembrane domain-containing protein</fullName>
    </recommendedName>
</protein>
<feature type="transmembrane region" description="Helical" evidence="10">
    <location>
        <begin position="146"/>
        <end position="166"/>
    </location>
</feature>
<dbReference type="GO" id="GO:0009507">
    <property type="term" value="C:chloroplast"/>
    <property type="evidence" value="ECO:0007669"/>
    <property type="project" value="UniProtKB-SubCell"/>
</dbReference>
<keyword evidence="7" id="KW-0201">Cytochrome c-type biogenesis</keyword>
<dbReference type="PANTHER" id="PTHR31272:SF6">
    <property type="entry name" value="CYTOCHROME C-TYPE BIOGENESIS CCDA-LIKE CHLOROPLASTIC PROTEIN"/>
    <property type="match status" value="1"/>
</dbReference>
<keyword evidence="4" id="KW-0150">Chloroplast</keyword>
<evidence type="ECO:0000256" key="3">
    <source>
        <dbReference type="ARBA" id="ARBA00006143"/>
    </source>
</evidence>
<feature type="transmembrane region" description="Helical" evidence="10">
    <location>
        <begin position="59"/>
        <end position="77"/>
    </location>
</feature>
<evidence type="ECO:0000256" key="5">
    <source>
        <dbReference type="ARBA" id="ARBA00022640"/>
    </source>
</evidence>
<evidence type="ECO:0000256" key="6">
    <source>
        <dbReference type="ARBA" id="ARBA00022692"/>
    </source>
</evidence>
<evidence type="ECO:0000256" key="10">
    <source>
        <dbReference type="SAM" id="Phobius"/>
    </source>
</evidence>
<dbReference type="InterPro" id="IPR003834">
    <property type="entry name" value="Cyt_c_assmbl_TM_dom"/>
</dbReference>
<dbReference type="EMBL" id="CAUYUE010000002">
    <property type="protein sequence ID" value="CAK0743777.1"/>
    <property type="molecule type" value="Genomic_DNA"/>
</dbReference>
<dbReference type="Proteomes" id="UP001314263">
    <property type="component" value="Unassembled WGS sequence"/>
</dbReference>
<keyword evidence="9 10" id="KW-0472">Membrane</keyword>
<evidence type="ECO:0000259" key="11">
    <source>
        <dbReference type="Pfam" id="PF02683"/>
    </source>
</evidence>
<comment type="similarity">
    <text evidence="3">Belongs to the DsbD family.</text>
</comment>
<keyword evidence="5" id="KW-0934">Plastid</keyword>
<evidence type="ECO:0000256" key="9">
    <source>
        <dbReference type="ARBA" id="ARBA00023136"/>
    </source>
</evidence>
<accession>A0AAV1HUM4</accession>
<keyword evidence="13" id="KW-1185">Reference proteome</keyword>
<sequence>MTDNINALIQQQLSGRGLNPARRGASWATGTYIPSDKKSILCIDALFKQVQSQELNPKFLLLCPTGVSPATYAIIFAAGLLTSLSPCTLSVLPLTLGYICGYATEGGQTSTTGTLIKAVSFSLGLATTLAVLGVFSSLLGRTYGQLGSGLPIAVALVAIAMGLNLLEVLPLRLPSLDLDVRSMLGPCCLLPLQLGA</sequence>
<evidence type="ECO:0000313" key="13">
    <source>
        <dbReference type="Proteomes" id="UP001314263"/>
    </source>
</evidence>
<evidence type="ECO:0000256" key="7">
    <source>
        <dbReference type="ARBA" id="ARBA00022748"/>
    </source>
</evidence>
<feature type="domain" description="Cytochrome C biogenesis protein transmembrane" evidence="11">
    <location>
        <begin position="72"/>
        <end position="175"/>
    </location>
</feature>
<dbReference type="InterPro" id="IPR051790">
    <property type="entry name" value="Cytochrome_c-biogenesis_DsbD"/>
</dbReference>
<proteinExistence type="inferred from homology"/>
<evidence type="ECO:0000256" key="2">
    <source>
        <dbReference type="ARBA" id="ARBA00004229"/>
    </source>
</evidence>
<evidence type="ECO:0000313" key="12">
    <source>
        <dbReference type="EMBL" id="CAK0743777.1"/>
    </source>
</evidence>
<dbReference type="AlphaFoldDB" id="A0AAV1HUM4"/>
<gene>
    <name evidence="12" type="ORF">CVIRNUC_001496</name>
</gene>